<accession>A0A1W0WY03</accession>
<sequence length="261" mass="30080">MAFFEATGIQIHLSDGTSNSTNNSTSVFFNSLQPYEWMTFTNIVQWLGITTTFLAVTAAVIQLWTALFRKIEVSFESTVTEVPIFKRENLLNHNEQDQETFSSKEPFQVAIFCRPRRLGESVEFFMGQAATCDHGRSWLDLAKWLGRWHCRIIKANDPVLMLCHGQEADVFRLRVVIRTPAQDRNHSDQVLLADGYFSGRSPDIRIFIDRERGLTIGTKPAIRFRELEEGEEELISPVRAIPTLIRPRDQGYLKKNDYYQV</sequence>
<comment type="caution">
    <text evidence="2">The sequence shown here is derived from an EMBL/GenBank/DDBJ whole genome shotgun (WGS) entry which is preliminary data.</text>
</comment>
<evidence type="ECO:0000313" key="2">
    <source>
        <dbReference type="EMBL" id="OQV20002.1"/>
    </source>
</evidence>
<proteinExistence type="predicted"/>
<keyword evidence="1" id="KW-1133">Transmembrane helix</keyword>
<protein>
    <submittedName>
        <fullName evidence="2">Uncharacterized protein</fullName>
    </submittedName>
</protein>
<keyword evidence="3" id="KW-1185">Reference proteome</keyword>
<evidence type="ECO:0000256" key="1">
    <source>
        <dbReference type="SAM" id="Phobius"/>
    </source>
</evidence>
<dbReference type="EMBL" id="MTYJ01000034">
    <property type="protein sequence ID" value="OQV20002.1"/>
    <property type="molecule type" value="Genomic_DNA"/>
</dbReference>
<organism evidence="2 3">
    <name type="scientific">Hypsibius exemplaris</name>
    <name type="common">Freshwater tardigrade</name>
    <dbReference type="NCBI Taxonomy" id="2072580"/>
    <lineage>
        <taxon>Eukaryota</taxon>
        <taxon>Metazoa</taxon>
        <taxon>Ecdysozoa</taxon>
        <taxon>Tardigrada</taxon>
        <taxon>Eutardigrada</taxon>
        <taxon>Parachela</taxon>
        <taxon>Hypsibioidea</taxon>
        <taxon>Hypsibiidae</taxon>
        <taxon>Hypsibius</taxon>
    </lineage>
</organism>
<dbReference type="AlphaFoldDB" id="A0A1W0WY03"/>
<reference evidence="3" key="1">
    <citation type="submission" date="2017-01" db="EMBL/GenBank/DDBJ databases">
        <title>Comparative genomics of anhydrobiosis in the tardigrade Hypsibius dujardini.</title>
        <authorList>
            <person name="Yoshida Y."/>
            <person name="Koutsovoulos G."/>
            <person name="Laetsch D."/>
            <person name="Stevens L."/>
            <person name="Kumar S."/>
            <person name="Horikawa D."/>
            <person name="Ishino K."/>
            <person name="Komine S."/>
            <person name="Tomita M."/>
            <person name="Blaxter M."/>
            <person name="Arakawa K."/>
        </authorList>
    </citation>
    <scope>NUCLEOTIDE SEQUENCE [LARGE SCALE GENOMIC DNA]</scope>
    <source>
        <strain evidence="3">Z151</strain>
    </source>
</reference>
<gene>
    <name evidence="2" type="ORF">BV898_06006</name>
</gene>
<keyword evidence="1" id="KW-0472">Membrane</keyword>
<evidence type="ECO:0000313" key="3">
    <source>
        <dbReference type="Proteomes" id="UP000192578"/>
    </source>
</evidence>
<feature type="transmembrane region" description="Helical" evidence="1">
    <location>
        <begin position="43"/>
        <end position="67"/>
    </location>
</feature>
<keyword evidence="1" id="KW-0812">Transmembrane</keyword>
<name>A0A1W0WY03_HYPEX</name>
<dbReference type="Proteomes" id="UP000192578">
    <property type="component" value="Unassembled WGS sequence"/>
</dbReference>